<feature type="transmembrane region" description="Helical" evidence="6">
    <location>
        <begin position="6"/>
        <end position="25"/>
    </location>
</feature>
<evidence type="ECO:0000256" key="1">
    <source>
        <dbReference type="ARBA" id="ARBA00007992"/>
    </source>
</evidence>
<dbReference type="GO" id="GO:0071949">
    <property type="term" value="F:FAD binding"/>
    <property type="evidence" value="ECO:0007669"/>
    <property type="project" value="InterPro"/>
</dbReference>
<evidence type="ECO:0000259" key="7">
    <source>
        <dbReference type="Pfam" id="PF01494"/>
    </source>
</evidence>
<dbReference type="GO" id="GO:0004497">
    <property type="term" value="F:monooxygenase activity"/>
    <property type="evidence" value="ECO:0007669"/>
    <property type="project" value="UniProtKB-KW"/>
</dbReference>
<dbReference type="Gene3D" id="3.50.50.60">
    <property type="entry name" value="FAD/NAD(P)-binding domain"/>
    <property type="match status" value="1"/>
</dbReference>
<gene>
    <name evidence="8" type="ORF">CkaCkLH20_06314</name>
</gene>
<dbReference type="Pfam" id="PF01494">
    <property type="entry name" value="FAD_binding_3"/>
    <property type="match status" value="1"/>
</dbReference>
<evidence type="ECO:0000256" key="2">
    <source>
        <dbReference type="ARBA" id="ARBA00022630"/>
    </source>
</evidence>
<protein>
    <recommendedName>
        <fullName evidence="7">FAD-binding domain-containing protein</fullName>
    </recommendedName>
</protein>
<keyword evidence="9" id="KW-1185">Reference proteome</keyword>
<dbReference type="InterPro" id="IPR002938">
    <property type="entry name" value="FAD-bd"/>
</dbReference>
<reference evidence="8" key="1">
    <citation type="submission" date="2020-03" db="EMBL/GenBank/DDBJ databases">
        <authorList>
            <person name="He L."/>
        </authorList>
    </citation>
    <scope>NUCLEOTIDE SEQUENCE</scope>
    <source>
        <strain evidence="8">CkLH20</strain>
    </source>
</reference>
<keyword evidence="3" id="KW-0274">FAD</keyword>
<dbReference type="SUPFAM" id="SSF51905">
    <property type="entry name" value="FAD/NAD(P)-binding domain"/>
    <property type="match status" value="1"/>
</dbReference>
<dbReference type="InterPro" id="IPR050493">
    <property type="entry name" value="FAD-dep_Monooxygenase_BioMet"/>
</dbReference>
<comment type="caution">
    <text evidence="8">The sequence shown here is derived from an EMBL/GenBank/DDBJ whole genome shotgun (WGS) entry which is preliminary data.</text>
</comment>
<proteinExistence type="inferred from homology"/>
<evidence type="ECO:0000256" key="4">
    <source>
        <dbReference type="ARBA" id="ARBA00023002"/>
    </source>
</evidence>
<keyword evidence="2" id="KW-0285">Flavoprotein</keyword>
<keyword evidence="5" id="KW-0503">Monooxygenase</keyword>
<reference evidence="8" key="2">
    <citation type="submission" date="2020-11" db="EMBL/GenBank/DDBJ databases">
        <title>Whole genome sequencing of Colletotrichum sp.</title>
        <authorList>
            <person name="Li H."/>
        </authorList>
    </citation>
    <scope>NUCLEOTIDE SEQUENCE</scope>
    <source>
        <strain evidence="8">CkLH20</strain>
    </source>
</reference>
<organism evidence="8 9">
    <name type="scientific">Colletotrichum karsti</name>
    <dbReference type="NCBI Taxonomy" id="1095194"/>
    <lineage>
        <taxon>Eukaryota</taxon>
        <taxon>Fungi</taxon>
        <taxon>Dikarya</taxon>
        <taxon>Ascomycota</taxon>
        <taxon>Pezizomycotina</taxon>
        <taxon>Sordariomycetes</taxon>
        <taxon>Hypocreomycetidae</taxon>
        <taxon>Glomerellales</taxon>
        <taxon>Glomerellaceae</taxon>
        <taxon>Colletotrichum</taxon>
        <taxon>Colletotrichum boninense species complex</taxon>
    </lineage>
</organism>
<dbReference type="AlphaFoldDB" id="A0A9P6I781"/>
<dbReference type="GeneID" id="62162105"/>
<name>A0A9P6I781_9PEZI</name>
<dbReference type="InterPro" id="IPR036188">
    <property type="entry name" value="FAD/NAD-bd_sf"/>
</dbReference>
<accession>A0A9P6I781</accession>
<evidence type="ECO:0000256" key="6">
    <source>
        <dbReference type="SAM" id="Phobius"/>
    </source>
</evidence>
<dbReference type="OrthoDB" id="16820at2759"/>
<evidence type="ECO:0000256" key="3">
    <source>
        <dbReference type="ARBA" id="ARBA00022827"/>
    </source>
</evidence>
<dbReference type="SUPFAM" id="SSF54373">
    <property type="entry name" value="FAD-linked reductases, C-terminal domain"/>
    <property type="match status" value="1"/>
</dbReference>
<keyword evidence="6" id="KW-0812">Transmembrane</keyword>
<dbReference type="PANTHER" id="PTHR13789:SF236">
    <property type="entry name" value="MONOOXYGENASE, PUTATIVE (AFU_ORTHOLOGUE AFUA_6G12060)-RELATED"/>
    <property type="match status" value="1"/>
</dbReference>
<dbReference type="RefSeq" id="XP_038745832.1">
    <property type="nucleotide sequence ID" value="XM_038889031.1"/>
</dbReference>
<evidence type="ECO:0000313" key="8">
    <source>
        <dbReference type="EMBL" id="KAF9876371.1"/>
    </source>
</evidence>
<keyword evidence="6" id="KW-1133">Transmembrane helix</keyword>
<keyword evidence="4" id="KW-0560">Oxidoreductase</keyword>
<keyword evidence="6" id="KW-0472">Membrane</keyword>
<dbReference type="PANTHER" id="PTHR13789">
    <property type="entry name" value="MONOOXYGENASE"/>
    <property type="match status" value="1"/>
</dbReference>
<dbReference type="PRINTS" id="PR00420">
    <property type="entry name" value="RNGMNOXGNASE"/>
</dbReference>
<comment type="similarity">
    <text evidence="1">Belongs to the paxM FAD-dependent monooxygenase family.</text>
</comment>
<evidence type="ECO:0000256" key="5">
    <source>
        <dbReference type="ARBA" id="ARBA00023033"/>
    </source>
</evidence>
<evidence type="ECO:0000313" key="9">
    <source>
        <dbReference type="Proteomes" id="UP000781932"/>
    </source>
</evidence>
<feature type="domain" description="FAD-binding" evidence="7">
    <location>
        <begin position="10"/>
        <end position="331"/>
    </location>
</feature>
<sequence length="432" mass="48070">MERDSNSGISILIVGGGIAGLTLAIESYRKGHNVKVIERRDEAKDLGELIVISAPALRTPMKSWPGFMEKAKAHALDPLANLWKFDGTLVGTWPVVAPDVPVLVIYRSKLHQVLHEYAEGLGIVTNFSHTAVSYFEEEGKGGVVVEDGRRLTADVVVAADGVGSRSWELVLGEKQAPISSGFALYRVTFPIEPLYRNPVLAEVLQQSKTYFCTFAGPDAHIVIGKTETEICWLLTHRDEEDSEESWSKTTSCDDALRYVKNWSPFVKALIDATPDHRVLSWKVMWRDPQPKWVSALGRVVQIGDAAHPFLPTSGSGATMAMEDAITLATCLRISGKDETPTGVKVFNKLRFERVACAQKLGFKTREVLHKTDWDYVKKHPEIMKNRLGGWLLKHDPEDTNGVPGYTYKPWTVKELLDASDKGQLVEDEGNWM</sequence>
<dbReference type="EMBL" id="JAATWM020000018">
    <property type="protein sequence ID" value="KAF9876371.1"/>
    <property type="molecule type" value="Genomic_DNA"/>
</dbReference>
<dbReference type="Proteomes" id="UP000781932">
    <property type="component" value="Unassembled WGS sequence"/>
</dbReference>